<keyword evidence="7" id="KW-0472">Membrane</keyword>
<dbReference type="InterPro" id="IPR003594">
    <property type="entry name" value="HATPase_dom"/>
</dbReference>
<dbReference type="AlphaFoldDB" id="A0A3B0UGQ5"/>
<dbReference type="EMBL" id="UOET01000420">
    <property type="protein sequence ID" value="VAW29758.1"/>
    <property type="molecule type" value="Genomic_DNA"/>
</dbReference>
<dbReference type="GO" id="GO:0016036">
    <property type="term" value="P:cellular response to phosphate starvation"/>
    <property type="evidence" value="ECO:0007669"/>
    <property type="project" value="TreeGrafter"/>
</dbReference>
<dbReference type="PANTHER" id="PTHR45453:SF1">
    <property type="entry name" value="PHOSPHATE REGULON SENSOR PROTEIN PHOR"/>
    <property type="match status" value="1"/>
</dbReference>
<dbReference type="SUPFAM" id="SSF47384">
    <property type="entry name" value="Homodimeric domain of signal transducing histidine kinase"/>
    <property type="match status" value="1"/>
</dbReference>
<dbReference type="SMART" id="SM00387">
    <property type="entry name" value="HATPase_c"/>
    <property type="match status" value="1"/>
</dbReference>
<dbReference type="InterPro" id="IPR003661">
    <property type="entry name" value="HisK_dim/P_dom"/>
</dbReference>
<keyword evidence="4 9" id="KW-0808">Transferase</keyword>
<evidence type="ECO:0000313" key="9">
    <source>
        <dbReference type="EMBL" id="VAW29758.1"/>
    </source>
</evidence>
<dbReference type="SUPFAM" id="SSF55874">
    <property type="entry name" value="ATPase domain of HSP90 chaperone/DNA topoisomerase II/histidine kinase"/>
    <property type="match status" value="1"/>
</dbReference>
<keyword evidence="6" id="KW-0902">Two-component regulatory system</keyword>
<reference evidence="9" key="1">
    <citation type="submission" date="2018-06" db="EMBL/GenBank/DDBJ databases">
        <authorList>
            <person name="Zhirakovskaya E."/>
        </authorList>
    </citation>
    <scope>NUCLEOTIDE SEQUENCE</scope>
</reference>
<dbReference type="PANTHER" id="PTHR45453">
    <property type="entry name" value="PHOSPHATE REGULON SENSOR PROTEIN PHOR"/>
    <property type="match status" value="1"/>
</dbReference>
<evidence type="ECO:0000259" key="8">
    <source>
        <dbReference type="PROSITE" id="PS50109"/>
    </source>
</evidence>
<dbReference type="Pfam" id="PF00512">
    <property type="entry name" value="HisKA"/>
    <property type="match status" value="1"/>
</dbReference>
<keyword evidence="3" id="KW-0597">Phosphoprotein</keyword>
<feature type="domain" description="Histidine kinase" evidence="8">
    <location>
        <begin position="127"/>
        <end position="346"/>
    </location>
</feature>
<keyword evidence="7" id="KW-0812">Transmembrane</keyword>
<accession>A0A3B0UGQ5</accession>
<evidence type="ECO:0000256" key="3">
    <source>
        <dbReference type="ARBA" id="ARBA00022553"/>
    </source>
</evidence>
<keyword evidence="7" id="KW-1133">Transmembrane helix</keyword>
<dbReference type="InterPro" id="IPR050351">
    <property type="entry name" value="BphY/WalK/GraS-like"/>
</dbReference>
<dbReference type="PRINTS" id="PR00344">
    <property type="entry name" value="BCTRLSENSOR"/>
</dbReference>
<dbReference type="InterPro" id="IPR005467">
    <property type="entry name" value="His_kinase_dom"/>
</dbReference>
<dbReference type="GO" id="GO:0005886">
    <property type="term" value="C:plasma membrane"/>
    <property type="evidence" value="ECO:0007669"/>
    <property type="project" value="TreeGrafter"/>
</dbReference>
<dbReference type="InterPro" id="IPR004358">
    <property type="entry name" value="Sig_transdc_His_kin-like_C"/>
</dbReference>
<proteinExistence type="predicted"/>
<comment type="catalytic activity">
    <reaction evidence="1">
        <text>ATP + protein L-histidine = ADP + protein N-phospho-L-histidine.</text>
        <dbReference type="EC" id="2.7.13.3"/>
    </reaction>
</comment>
<dbReference type="SMART" id="SM00388">
    <property type="entry name" value="HisKA"/>
    <property type="match status" value="1"/>
</dbReference>
<evidence type="ECO:0000256" key="7">
    <source>
        <dbReference type="SAM" id="Phobius"/>
    </source>
</evidence>
<sequence>MKNAPRNVALLNAGFIMLVFMVLSFGLIYTGVTFKLAHIVAGSLLIFVASYFSVYYSLNRFIYNRLKIIYKTIGKWHEVKRGQQADTNSNDILGMVNQVVLEWHDKQQQKIDELQKMADYRREFLGNVSHELKTPIFNIQGYILTLLDGGLNDDKINKKFLEKSAKSVDRMIAIVQDLEEISKFESGVMNLNETVFDINDLCREVREFLEVKAERNNTQIIIKEAENSRINVLADKTRIRQVLINLVDNAINYSRLKGGRIIISFYDFHDNVLIEVSDNGIGISEKSLPRIFERFYRVDKSRSREKGGTGLGLAIVKHIIEAHRQSITVRSKPEKGTTFSFTLKNA</sequence>
<dbReference type="PROSITE" id="PS50109">
    <property type="entry name" value="HIS_KIN"/>
    <property type="match status" value="1"/>
</dbReference>
<organism evidence="9">
    <name type="scientific">hydrothermal vent metagenome</name>
    <dbReference type="NCBI Taxonomy" id="652676"/>
    <lineage>
        <taxon>unclassified sequences</taxon>
        <taxon>metagenomes</taxon>
        <taxon>ecological metagenomes</taxon>
    </lineage>
</organism>
<dbReference type="CDD" id="cd00075">
    <property type="entry name" value="HATPase"/>
    <property type="match status" value="1"/>
</dbReference>
<evidence type="ECO:0000256" key="5">
    <source>
        <dbReference type="ARBA" id="ARBA00022777"/>
    </source>
</evidence>
<dbReference type="EC" id="2.7.13.3" evidence="2"/>
<feature type="transmembrane region" description="Helical" evidence="7">
    <location>
        <begin position="36"/>
        <end position="58"/>
    </location>
</feature>
<dbReference type="FunFam" id="3.30.565.10:FF:000006">
    <property type="entry name" value="Sensor histidine kinase WalK"/>
    <property type="match status" value="1"/>
</dbReference>
<dbReference type="InterPro" id="IPR036097">
    <property type="entry name" value="HisK_dim/P_sf"/>
</dbReference>
<dbReference type="Pfam" id="PF02518">
    <property type="entry name" value="HATPase_c"/>
    <property type="match status" value="1"/>
</dbReference>
<dbReference type="Gene3D" id="3.30.565.10">
    <property type="entry name" value="Histidine kinase-like ATPase, C-terminal domain"/>
    <property type="match status" value="1"/>
</dbReference>
<evidence type="ECO:0000256" key="2">
    <source>
        <dbReference type="ARBA" id="ARBA00012438"/>
    </source>
</evidence>
<dbReference type="GO" id="GO:0004721">
    <property type="term" value="F:phosphoprotein phosphatase activity"/>
    <property type="evidence" value="ECO:0007669"/>
    <property type="project" value="TreeGrafter"/>
</dbReference>
<feature type="transmembrane region" description="Helical" evidence="7">
    <location>
        <begin position="9"/>
        <end position="30"/>
    </location>
</feature>
<dbReference type="CDD" id="cd00082">
    <property type="entry name" value="HisKA"/>
    <property type="match status" value="1"/>
</dbReference>
<name>A0A3B0UGQ5_9ZZZZ</name>
<dbReference type="InterPro" id="IPR036890">
    <property type="entry name" value="HATPase_C_sf"/>
</dbReference>
<evidence type="ECO:0000256" key="1">
    <source>
        <dbReference type="ARBA" id="ARBA00000085"/>
    </source>
</evidence>
<dbReference type="Gene3D" id="1.10.287.130">
    <property type="match status" value="1"/>
</dbReference>
<keyword evidence="5" id="KW-0418">Kinase</keyword>
<gene>
    <name evidence="9" type="ORF">MNBD_BACTEROID07-1849</name>
</gene>
<evidence type="ECO:0000256" key="4">
    <source>
        <dbReference type="ARBA" id="ARBA00022679"/>
    </source>
</evidence>
<dbReference type="GO" id="GO:0000155">
    <property type="term" value="F:phosphorelay sensor kinase activity"/>
    <property type="evidence" value="ECO:0007669"/>
    <property type="project" value="InterPro"/>
</dbReference>
<evidence type="ECO:0000256" key="6">
    <source>
        <dbReference type="ARBA" id="ARBA00023012"/>
    </source>
</evidence>
<protein>
    <recommendedName>
        <fullName evidence="2">histidine kinase</fullName>
        <ecNumber evidence="2">2.7.13.3</ecNumber>
    </recommendedName>
</protein>